<dbReference type="PROSITE" id="PS51635">
    <property type="entry name" value="PNPLA"/>
    <property type="match status" value="1"/>
</dbReference>
<evidence type="ECO:0000256" key="4">
    <source>
        <dbReference type="PROSITE-ProRule" id="PRU01161"/>
    </source>
</evidence>
<dbReference type="EMBL" id="ACIZ01000070">
    <property type="protein sequence ID" value="EEN80187.1"/>
    <property type="molecule type" value="Genomic_DNA"/>
</dbReference>
<feature type="short sequence motif" description="DGA/G" evidence="4">
    <location>
        <begin position="173"/>
        <end position="175"/>
    </location>
</feature>
<gene>
    <name evidence="6" type="ORF">HMPREF0539_1734</name>
</gene>
<evidence type="ECO:0000256" key="3">
    <source>
        <dbReference type="ARBA" id="ARBA00023098"/>
    </source>
</evidence>
<dbReference type="GO" id="GO:0016042">
    <property type="term" value="P:lipid catabolic process"/>
    <property type="evidence" value="ECO:0007669"/>
    <property type="project" value="UniProtKB-UniRule"/>
</dbReference>
<feature type="short sequence motif" description="GXSXG" evidence="4">
    <location>
        <begin position="63"/>
        <end position="67"/>
    </location>
</feature>
<dbReference type="SUPFAM" id="SSF52151">
    <property type="entry name" value="FabD/lysophospholipase-like"/>
    <property type="match status" value="1"/>
</dbReference>
<evidence type="ECO:0000256" key="1">
    <source>
        <dbReference type="ARBA" id="ARBA00022801"/>
    </source>
</evidence>
<dbReference type="AlphaFoldDB" id="C2JXU9"/>
<dbReference type="InterPro" id="IPR002641">
    <property type="entry name" value="PNPLA_dom"/>
</dbReference>
<keyword evidence="3 4" id="KW-0443">Lipid metabolism</keyword>
<dbReference type="Proteomes" id="UP000004525">
    <property type="component" value="Unassembled WGS sequence"/>
</dbReference>
<proteinExistence type="predicted"/>
<organism evidence="6 7">
    <name type="scientific">Lacticaseibacillus rhamnosus (strain LMS2-1)</name>
    <dbReference type="NCBI Taxonomy" id="525361"/>
    <lineage>
        <taxon>Bacteria</taxon>
        <taxon>Bacillati</taxon>
        <taxon>Bacillota</taxon>
        <taxon>Bacilli</taxon>
        <taxon>Lactobacillales</taxon>
        <taxon>Lactobacillaceae</taxon>
        <taxon>Lacticaseibacillus</taxon>
    </lineage>
</organism>
<dbReference type="InterPro" id="IPR016035">
    <property type="entry name" value="Acyl_Trfase/lysoPLipase"/>
</dbReference>
<dbReference type="GO" id="GO:0016787">
    <property type="term" value="F:hydrolase activity"/>
    <property type="evidence" value="ECO:0007669"/>
    <property type="project" value="UniProtKB-UniRule"/>
</dbReference>
<feature type="active site" description="Nucleophile" evidence="4">
    <location>
        <position position="65"/>
    </location>
</feature>
<dbReference type="CDD" id="cd07209">
    <property type="entry name" value="Pat_hypo_Ecoli_Z1214_like"/>
    <property type="match status" value="1"/>
</dbReference>
<comment type="caution">
    <text evidence="4">Lacks conserved residue(s) required for the propagation of feature annotation.</text>
</comment>
<keyword evidence="1 4" id="KW-0378">Hydrolase</keyword>
<comment type="caution">
    <text evidence="6">The sequence shown here is derived from an EMBL/GenBank/DDBJ whole genome shotgun (WGS) entry which is preliminary data.</text>
</comment>
<keyword evidence="2 4" id="KW-0442">Lipid degradation</keyword>
<feature type="active site" description="Proton acceptor" evidence="4">
    <location>
        <position position="173"/>
    </location>
</feature>
<dbReference type="PANTHER" id="PTHR14226:SF57">
    <property type="entry name" value="BLR7027 PROTEIN"/>
    <property type="match status" value="1"/>
</dbReference>
<dbReference type="HOGENOM" id="CLU_1076854_0_0_9"/>
<protein>
    <submittedName>
        <fullName evidence="6">Phospholipase, patatin family</fullName>
    </submittedName>
</protein>
<dbReference type="PANTHER" id="PTHR14226">
    <property type="entry name" value="NEUROPATHY TARGET ESTERASE/SWISS CHEESE D.MELANOGASTER"/>
    <property type="match status" value="1"/>
</dbReference>
<evidence type="ECO:0000256" key="2">
    <source>
        <dbReference type="ARBA" id="ARBA00022963"/>
    </source>
</evidence>
<reference evidence="6" key="1">
    <citation type="submission" date="2009-01" db="EMBL/GenBank/DDBJ databases">
        <authorList>
            <person name="Qin X."/>
            <person name="Bachman B."/>
            <person name="Battles P."/>
            <person name="Bell A."/>
            <person name="Bess C."/>
            <person name="Bickham C."/>
            <person name="Chaboub L."/>
            <person name="Chen D."/>
            <person name="Coyle M."/>
            <person name="Deiros D.R."/>
            <person name="Dinh H."/>
            <person name="Forbes L."/>
            <person name="Fowler G."/>
            <person name="Francisco L."/>
            <person name="Fu Q."/>
            <person name="Gubbala S."/>
            <person name="Hale W."/>
            <person name="Han Y."/>
            <person name="Hemphill L."/>
            <person name="Highlander S.K."/>
            <person name="Hirani K."/>
            <person name="Hogues M."/>
            <person name="Jackson L."/>
            <person name="Jakkamsetti A."/>
            <person name="Javaid M."/>
            <person name="Jiang H."/>
            <person name="Korchina V."/>
            <person name="Kovar C."/>
            <person name="Lara F."/>
            <person name="Lee S."/>
            <person name="Mata R."/>
            <person name="Mathew T."/>
            <person name="Moen C."/>
            <person name="Morales K."/>
            <person name="Munidasa M."/>
            <person name="Nazareth L."/>
            <person name="Ngo R."/>
            <person name="Nguyen L."/>
            <person name="Okwuonu G."/>
            <person name="Ongeri F."/>
            <person name="Patil S."/>
            <person name="Petrosino J."/>
            <person name="Pham C."/>
            <person name="Pham P."/>
            <person name="Pu L.-L."/>
            <person name="Puazo M."/>
            <person name="Raj R."/>
            <person name="Reid J."/>
            <person name="Rouhana J."/>
            <person name="Saada N."/>
            <person name="Shang Y."/>
            <person name="Simmons D."/>
            <person name="Thornton R."/>
            <person name="Warren J."/>
            <person name="Weissenberger G."/>
            <person name="Zhang J."/>
            <person name="Zhang L."/>
            <person name="Zhou C."/>
            <person name="Zhu D."/>
            <person name="Muzny D."/>
            <person name="Worley K."/>
            <person name="Gibbs R."/>
        </authorList>
    </citation>
    <scope>NUCLEOTIDE SEQUENCE [LARGE SCALE GENOMIC DNA]</scope>
    <source>
        <strain evidence="6">LMS2-1</strain>
    </source>
</reference>
<keyword evidence="7" id="KW-1185">Reference proteome</keyword>
<evidence type="ECO:0000259" key="5">
    <source>
        <dbReference type="PROSITE" id="PS51635"/>
    </source>
</evidence>
<dbReference type="Gene3D" id="3.40.1090.10">
    <property type="entry name" value="Cytosolic phospholipase A2 catalytic domain"/>
    <property type="match status" value="2"/>
</dbReference>
<name>C2JXU9_LACRM</name>
<feature type="domain" description="PNPLA" evidence="5">
    <location>
        <begin position="33"/>
        <end position="186"/>
    </location>
</feature>
<evidence type="ECO:0000313" key="7">
    <source>
        <dbReference type="Proteomes" id="UP000004525"/>
    </source>
</evidence>
<dbReference type="Pfam" id="PF01734">
    <property type="entry name" value="Patatin"/>
    <property type="match status" value="1"/>
</dbReference>
<sequence length="255" mass="27521">MCSNLQLLFEIYSTCNNGKLVTELEVAKLVLAVVFGGGAAHGAYQAGVWSVLGPRLVPAFVIGSSIGAINAAATVHMAPQQLAHWWQSLTSLKTRGPIFARRNFVPLLEQMLRSPKRDQRAVLAVTTRLPDLRAHVTRIDGLSVADAREWLLASSAMPGIFTPIDRHGTSFVDGGVVNDLPVDIARDIGADFVVAISGTGIGRIGSDHGDVYLKPSQPLPRLFNFRPAAIAEMMALGKKDAEMTLRHMTFSLPRS</sequence>
<accession>C2JXU9</accession>
<dbReference type="InterPro" id="IPR050301">
    <property type="entry name" value="NTE"/>
</dbReference>
<evidence type="ECO:0000313" key="6">
    <source>
        <dbReference type="EMBL" id="EEN80187.1"/>
    </source>
</evidence>